<comment type="caution">
    <text evidence="2">The sequence shown here is derived from an EMBL/GenBank/DDBJ whole genome shotgun (WGS) entry which is preliminary data.</text>
</comment>
<dbReference type="EMBL" id="JACVVK020000007">
    <property type="protein sequence ID" value="KAK7506466.1"/>
    <property type="molecule type" value="Genomic_DNA"/>
</dbReference>
<feature type="compositionally biased region" description="Basic and acidic residues" evidence="1">
    <location>
        <begin position="1"/>
        <end position="11"/>
    </location>
</feature>
<protein>
    <submittedName>
        <fullName evidence="2">Uncharacterized protein</fullName>
    </submittedName>
</protein>
<reference evidence="2 3" key="1">
    <citation type="journal article" date="2023" name="Sci. Data">
        <title>Genome assembly of the Korean intertidal mud-creeper Batillaria attramentaria.</title>
        <authorList>
            <person name="Patra A.K."/>
            <person name="Ho P.T."/>
            <person name="Jun S."/>
            <person name="Lee S.J."/>
            <person name="Kim Y."/>
            <person name="Won Y.J."/>
        </authorList>
    </citation>
    <scope>NUCLEOTIDE SEQUENCE [LARGE SCALE GENOMIC DNA]</scope>
    <source>
        <strain evidence="2">Wonlab-2016</strain>
    </source>
</reference>
<dbReference type="AlphaFoldDB" id="A0ABD0M4K6"/>
<evidence type="ECO:0000313" key="2">
    <source>
        <dbReference type="EMBL" id="KAK7506466.1"/>
    </source>
</evidence>
<feature type="non-terminal residue" evidence="2">
    <location>
        <position position="51"/>
    </location>
</feature>
<feature type="region of interest" description="Disordered" evidence="1">
    <location>
        <begin position="1"/>
        <end position="51"/>
    </location>
</feature>
<gene>
    <name evidence="2" type="ORF">BaRGS_00002578</name>
</gene>
<accession>A0ABD0M4K6</accession>
<proteinExistence type="predicted"/>
<evidence type="ECO:0000313" key="3">
    <source>
        <dbReference type="Proteomes" id="UP001519460"/>
    </source>
</evidence>
<evidence type="ECO:0000256" key="1">
    <source>
        <dbReference type="SAM" id="MobiDB-lite"/>
    </source>
</evidence>
<name>A0ABD0M4K6_9CAEN</name>
<sequence>MKKEREREIRSRITSSGHNRNRNSVLIKPGTGHSAHSLASPAALFDERSPK</sequence>
<organism evidence="2 3">
    <name type="scientific">Batillaria attramentaria</name>
    <dbReference type="NCBI Taxonomy" id="370345"/>
    <lineage>
        <taxon>Eukaryota</taxon>
        <taxon>Metazoa</taxon>
        <taxon>Spiralia</taxon>
        <taxon>Lophotrochozoa</taxon>
        <taxon>Mollusca</taxon>
        <taxon>Gastropoda</taxon>
        <taxon>Caenogastropoda</taxon>
        <taxon>Sorbeoconcha</taxon>
        <taxon>Cerithioidea</taxon>
        <taxon>Batillariidae</taxon>
        <taxon>Batillaria</taxon>
    </lineage>
</organism>
<keyword evidence="3" id="KW-1185">Reference proteome</keyword>
<feature type="compositionally biased region" description="Low complexity" evidence="1">
    <location>
        <begin position="33"/>
        <end position="44"/>
    </location>
</feature>
<dbReference type="Proteomes" id="UP001519460">
    <property type="component" value="Unassembled WGS sequence"/>
</dbReference>